<proteinExistence type="predicted"/>
<name>A0A7C2IF53_9THEO</name>
<reference evidence="1" key="1">
    <citation type="journal article" date="2020" name="mSystems">
        <title>Genome- and Community-Level Interaction Insights into Carbon Utilization and Element Cycling Functions of Hydrothermarchaeota in Hydrothermal Sediment.</title>
        <authorList>
            <person name="Zhou Z."/>
            <person name="Liu Y."/>
            <person name="Xu W."/>
            <person name="Pan J."/>
            <person name="Luo Z.H."/>
            <person name="Li M."/>
        </authorList>
    </citation>
    <scope>NUCLEOTIDE SEQUENCE [LARGE SCALE GENOMIC DNA]</scope>
    <source>
        <strain evidence="1">SpSt-300</strain>
    </source>
</reference>
<dbReference type="AlphaFoldDB" id="A0A7C2IF53"/>
<protein>
    <recommendedName>
        <fullName evidence="2">Transposase (putative) YhgA-like domain-containing protein</fullName>
    </recommendedName>
</protein>
<comment type="caution">
    <text evidence="1">The sequence shown here is derived from an EMBL/GenBank/DDBJ whole genome shotgun (WGS) entry which is preliminary data.</text>
</comment>
<evidence type="ECO:0008006" key="2">
    <source>
        <dbReference type="Google" id="ProtNLM"/>
    </source>
</evidence>
<accession>A0A7C2IF53</accession>
<sequence length="284" mass="32468">MARRYPADFIRVVLGSYPAVTYRTVDNPEINLPERRLDFVYEVEDSEGITLLHLEFQIRHEPDLPRRIFEYNALLTAAHGVPAVSAVLYLERKEYKALPAAYTVALAEKTLHTFTYPVIRLWDYQEAILKGELRGLAPLLPLLSAEKDEAVLAHTKELILTAPDDRWRPEALSVAVTVAERYFDRDFLLCFFKEEIAMLREASIVQDWIREGMEKGMEKGRRDSLREAILDVLSERFGVIGPEVARKLEAVEEVAVLMSLHRRSLKVSSLAEFSALLDELKVQG</sequence>
<dbReference type="EMBL" id="DSMU01000195">
    <property type="protein sequence ID" value="HEL65637.1"/>
    <property type="molecule type" value="Genomic_DNA"/>
</dbReference>
<organism evidence="1">
    <name type="scientific">Ammonifex degensii</name>
    <dbReference type="NCBI Taxonomy" id="42838"/>
    <lineage>
        <taxon>Bacteria</taxon>
        <taxon>Bacillati</taxon>
        <taxon>Bacillota</taxon>
        <taxon>Clostridia</taxon>
        <taxon>Thermoanaerobacterales</taxon>
        <taxon>Thermoanaerobacteraceae</taxon>
        <taxon>Ammonifex</taxon>
    </lineage>
</organism>
<gene>
    <name evidence="1" type="ORF">ENQ34_03015</name>
</gene>
<evidence type="ECO:0000313" key="1">
    <source>
        <dbReference type="EMBL" id="HEL65637.1"/>
    </source>
</evidence>
<dbReference type="PANTHER" id="PTHR34613">
    <property type="entry name" value="SLL0800 PROTEIN"/>
    <property type="match status" value="1"/>
</dbReference>
<dbReference type="PANTHER" id="PTHR34613:SF1">
    <property type="entry name" value="SLL6017 PROTEIN"/>
    <property type="match status" value="1"/>
</dbReference>